<dbReference type="Proteomes" id="UP000258309">
    <property type="component" value="Unassembled WGS sequence"/>
</dbReference>
<dbReference type="InterPro" id="IPR001214">
    <property type="entry name" value="SET_dom"/>
</dbReference>
<feature type="domain" description="SET" evidence="1">
    <location>
        <begin position="59"/>
        <end position="202"/>
    </location>
</feature>
<dbReference type="OMA" id="WCERWGE"/>
<dbReference type="AlphaFoldDB" id="A0A3E2HP37"/>
<evidence type="ECO:0000313" key="3">
    <source>
        <dbReference type="Proteomes" id="UP000258309"/>
    </source>
</evidence>
<dbReference type="InterPro" id="IPR046341">
    <property type="entry name" value="SET_dom_sf"/>
</dbReference>
<dbReference type="PROSITE" id="PS50280">
    <property type="entry name" value="SET"/>
    <property type="match status" value="1"/>
</dbReference>
<keyword evidence="3" id="KW-1185">Reference proteome</keyword>
<dbReference type="Gene3D" id="2.170.270.10">
    <property type="entry name" value="SET domain"/>
    <property type="match status" value="1"/>
</dbReference>
<dbReference type="OrthoDB" id="5792673at2759"/>
<evidence type="ECO:0000313" key="2">
    <source>
        <dbReference type="EMBL" id="RFU35139.1"/>
    </source>
</evidence>
<reference evidence="2 3" key="1">
    <citation type="submission" date="2018-05" db="EMBL/GenBank/DDBJ databases">
        <title>Draft genome sequence of Scytalidium lignicola DSM 105466, a ubiquitous saprotrophic fungus.</title>
        <authorList>
            <person name="Buettner E."/>
            <person name="Gebauer A.M."/>
            <person name="Hofrichter M."/>
            <person name="Liers C."/>
            <person name="Kellner H."/>
        </authorList>
    </citation>
    <scope>NUCLEOTIDE SEQUENCE [LARGE SCALE GENOMIC DNA]</scope>
    <source>
        <strain evidence="2 3">DSM 105466</strain>
    </source>
</reference>
<accession>A0A3E2HP37</accession>
<evidence type="ECO:0000259" key="1">
    <source>
        <dbReference type="PROSITE" id="PS50280"/>
    </source>
</evidence>
<organism evidence="2 3">
    <name type="scientific">Scytalidium lignicola</name>
    <name type="common">Hyphomycete</name>
    <dbReference type="NCBI Taxonomy" id="5539"/>
    <lineage>
        <taxon>Eukaryota</taxon>
        <taxon>Fungi</taxon>
        <taxon>Dikarya</taxon>
        <taxon>Ascomycota</taxon>
        <taxon>Pezizomycotina</taxon>
        <taxon>Leotiomycetes</taxon>
        <taxon>Leotiomycetes incertae sedis</taxon>
        <taxon>Scytalidium</taxon>
    </lineage>
</organism>
<feature type="non-terminal residue" evidence="2">
    <location>
        <position position="210"/>
    </location>
</feature>
<dbReference type="SUPFAM" id="SSF82199">
    <property type="entry name" value="SET domain"/>
    <property type="match status" value="1"/>
</dbReference>
<dbReference type="STRING" id="5539.A0A3E2HP37"/>
<gene>
    <name evidence="2" type="ORF">B7463_g1217</name>
</gene>
<comment type="caution">
    <text evidence="2">The sequence shown here is derived from an EMBL/GenBank/DDBJ whole genome shotgun (WGS) entry which is preliminary data.</text>
</comment>
<protein>
    <recommendedName>
        <fullName evidence="1">SET domain-containing protein</fullName>
    </recommendedName>
</protein>
<feature type="non-terminal residue" evidence="2">
    <location>
        <position position="1"/>
    </location>
</feature>
<name>A0A3E2HP37_SCYLI</name>
<sequence length="210" mass="23214">MGRSFDASLPKNWPSNVSYITAPVLSKSLTSSHINQLRCAGKDHAIVPQNNPKGLCNLVKITPITSPPHPAYGQYGLFATKDLKPGMFILRYLGEIHPSTESPNEPLDTSTGVSDVDRHAKSDYDLSLDRELGLGIDAEKMGNEARFINDYRGVAEKPNVEFKEIWDEVRRERGMGVWVLGEGKSGKGKGVRKGEELLVSYGRGFWAARK</sequence>
<dbReference type="Pfam" id="PF00856">
    <property type="entry name" value="SET"/>
    <property type="match status" value="1"/>
</dbReference>
<proteinExistence type="predicted"/>
<dbReference type="EMBL" id="NCSJ02000012">
    <property type="protein sequence ID" value="RFU35139.1"/>
    <property type="molecule type" value="Genomic_DNA"/>
</dbReference>